<evidence type="ECO:0000313" key="2">
    <source>
        <dbReference type="Proteomes" id="UP000181980"/>
    </source>
</evidence>
<dbReference type="AlphaFoldDB" id="A0A1H5MQ89"/>
<dbReference type="Proteomes" id="UP000181980">
    <property type="component" value="Unassembled WGS sequence"/>
</dbReference>
<dbReference type="RefSeq" id="WP_069111623.1">
    <property type="nucleotide sequence ID" value="NZ_FNUC01000003.1"/>
</dbReference>
<reference evidence="2" key="1">
    <citation type="submission" date="2016-10" db="EMBL/GenBank/DDBJ databases">
        <authorList>
            <person name="Varghese N."/>
            <person name="Submissions S."/>
        </authorList>
    </citation>
    <scope>NUCLEOTIDE SEQUENCE [LARGE SCALE GENOMIC DNA]</scope>
    <source>
        <strain evidence="2">DSM 45237</strain>
    </source>
</reference>
<gene>
    <name evidence="1" type="ORF">SAMN04488561_3337</name>
</gene>
<sequence length="150" mass="16809">MPRFRRYQSAVPNRRGTYPGIFALANGLAEHGLLGTDDHAWLRAANRRAYDLHSDPSAADPRCYDRDRNPGARAWFKDPAGELLGFVSGYLALLDRYAVPWVELTTASPGRIVYEDAVQVVAVPYAYPGDWVLREPVRPDRPAPDRRSAT</sequence>
<accession>A0A1H5MQ89</accession>
<keyword evidence="2" id="KW-1185">Reference proteome</keyword>
<protein>
    <submittedName>
        <fullName evidence="1">Uncharacterized protein</fullName>
    </submittedName>
</protein>
<dbReference type="EMBL" id="FNUC01000003">
    <property type="protein sequence ID" value="SEE91456.1"/>
    <property type="molecule type" value="Genomic_DNA"/>
</dbReference>
<evidence type="ECO:0000313" key="1">
    <source>
        <dbReference type="EMBL" id="SEE91456.1"/>
    </source>
</evidence>
<proteinExistence type="predicted"/>
<name>A0A1H5MQ89_9ACTN</name>
<organism evidence="1 2">
    <name type="scientific">Jiangella alba</name>
    <dbReference type="NCBI Taxonomy" id="561176"/>
    <lineage>
        <taxon>Bacteria</taxon>
        <taxon>Bacillati</taxon>
        <taxon>Actinomycetota</taxon>
        <taxon>Actinomycetes</taxon>
        <taxon>Jiangellales</taxon>
        <taxon>Jiangellaceae</taxon>
        <taxon>Jiangella</taxon>
    </lineage>
</organism>
<dbReference type="STRING" id="561176.SAMN04488561_3337"/>
<dbReference type="OrthoDB" id="4546670at2"/>